<proteinExistence type="predicted"/>
<protein>
    <submittedName>
        <fullName evidence="1">Uncharacterized protein</fullName>
    </submittedName>
</protein>
<accession>A0AAE1BJM4</accession>
<evidence type="ECO:0000313" key="2">
    <source>
        <dbReference type="Proteomes" id="UP001286313"/>
    </source>
</evidence>
<dbReference type="Proteomes" id="UP001286313">
    <property type="component" value="Unassembled WGS sequence"/>
</dbReference>
<organism evidence="1 2">
    <name type="scientific">Petrolisthes cinctipes</name>
    <name type="common">Flat porcelain crab</name>
    <dbReference type="NCBI Taxonomy" id="88211"/>
    <lineage>
        <taxon>Eukaryota</taxon>
        <taxon>Metazoa</taxon>
        <taxon>Ecdysozoa</taxon>
        <taxon>Arthropoda</taxon>
        <taxon>Crustacea</taxon>
        <taxon>Multicrustacea</taxon>
        <taxon>Malacostraca</taxon>
        <taxon>Eumalacostraca</taxon>
        <taxon>Eucarida</taxon>
        <taxon>Decapoda</taxon>
        <taxon>Pleocyemata</taxon>
        <taxon>Anomura</taxon>
        <taxon>Galatheoidea</taxon>
        <taxon>Porcellanidae</taxon>
        <taxon>Petrolisthes</taxon>
    </lineage>
</organism>
<dbReference type="EMBL" id="JAWQEG010007639">
    <property type="protein sequence ID" value="KAK3851986.1"/>
    <property type="molecule type" value="Genomic_DNA"/>
</dbReference>
<keyword evidence="2" id="KW-1185">Reference proteome</keyword>
<reference evidence="1" key="1">
    <citation type="submission" date="2023-10" db="EMBL/GenBank/DDBJ databases">
        <title>Genome assemblies of two species of porcelain crab, Petrolisthes cinctipes and Petrolisthes manimaculis (Anomura: Porcellanidae).</title>
        <authorList>
            <person name="Angst P."/>
        </authorList>
    </citation>
    <scope>NUCLEOTIDE SEQUENCE</scope>
    <source>
        <strain evidence="1">PB745_01</strain>
        <tissue evidence="1">Gill</tissue>
    </source>
</reference>
<name>A0AAE1BJM4_PETCI</name>
<comment type="caution">
    <text evidence="1">The sequence shown here is derived from an EMBL/GenBank/DDBJ whole genome shotgun (WGS) entry which is preliminary data.</text>
</comment>
<dbReference type="AlphaFoldDB" id="A0AAE1BJM4"/>
<evidence type="ECO:0000313" key="1">
    <source>
        <dbReference type="EMBL" id="KAK3851986.1"/>
    </source>
</evidence>
<gene>
    <name evidence="1" type="ORF">Pcinc_041405</name>
</gene>
<sequence length="114" mass="13253">MTKREKRDVETLDIYVVRDIIDLSHLNNNNNNNNDNNNDLFIEGMTIGQETQETHNTKPEDHPVDGYYSYIKVTPLQSVFSYRNGTDVGQKFSTHHAHINEGENIFFINNLTLR</sequence>